<comment type="caution">
    <text evidence="1">The sequence shown here is derived from an EMBL/GenBank/DDBJ whole genome shotgun (WGS) entry which is preliminary data.</text>
</comment>
<keyword evidence="2" id="KW-1185">Reference proteome</keyword>
<dbReference type="Proteomes" id="UP000265643">
    <property type="component" value="Unassembled WGS sequence"/>
</dbReference>
<reference evidence="2" key="1">
    <citation type="submission" date="2018-09" db="EMBL/GenBank/DDBJ databases">
        <title>Draft Genome Sequence of Mediterraneibacter sp. KCTC 15684.</title>
        <authorList>
            <person name="Kim J.S."/>
            <person name="Han K.I."/>
            <person name="Suh M.K."/>
            <person name="Lee K.C."/>
            <person name="Eom M.K."/>
            <person name="Lee J.H."/>
            <person name="Park S.H."/>
            <person name="Kang S.W."/>
            <person name="Park J.E."/>
            <person name="Oh B.S."/>
            <person name="Yu S.Y."/>
            <person name="Choi S.H."/>
            <person name="Lee D.H."/>
            <person name="Yoon H."/>
            <person name="Kim B."/>
            <person name="Yang S.J."/>
            <person name="Lee J.S."/>
        </authorList>
    </citation>
    <scope>NUCLEOTIDE SEQUENCE [LARGE SCALE GENOMIC DNA]</scope>
    <source>
        <strain evidence="2">KCTC 15684</strain>
    </source>
</reference>
<name>A0A391P898_9FIRM</name>
<evidence type="ECO:0008006" key="3">
    <source>
        <dbReference type="Google" id="ProtNLM"/>
    </source>
</evidence>
<accession>A0A391P898</accession>
<gene>
    <name evidence="1" type="ORF">KGMB01110_02390</name>
</gene>
<dbReference type="Gene3D" id="3.90.105.50">
    <property type="match status" value="1"/>
</dbReference>
<organism evidence="1 2">
    <name type="scientific">Mediterraneibacter butyricigenes</name>
    <dbReference type="NCBI Taxonomy" id="2316025"/>
    <lineage>
        <taxon>Bacteria</taxon>
        <taxon>Bacillati</taxon>
        <taxon>Bacillota</taxon>
        <taxon>Clostridia</taxon>
        <taxon>Lachnospirales</taxon>
        <taxon>Lachnospiraceae</taxon>
        <taxon>Mediterraneibacter</taxon>
    </lineage>
</organism>
<dbReference type="EMBL" id="BHGK01000001">
    <property type="protein sequence ID" value="GCA65803.1"/>
    <property type="molecule type" value="Genomic_DNA"/>
</dbReference>
<dbReference type="RefSeq" id="WP_119297332.1">
    <property type="nucleotide sequence ID" value="NZ_BHGK01000001.1"/>
</dbReference>
<proteinExistence type="predicted"/>
<dbReference type="AlphaFoldDB" id="A0A391P898"/>
<evidence type="ECO:0000313" key="1">
    <source>
        <dbReference type="EMBL" id="GCA65803.1"/>
    </source>
</evidence>
<sequence length="60" mass="7131">MEQEKVLLNVEETAAYLNLGMTKTRELMKENEKIFVVRIGNRNYAHKLLLDKWLLAQVRQ</sequence>
<evidence type="ECO:0000313" key="2">
    <source>
        <dbReference type="Proteomes" id="UP000265643"/>
    </source>
</evidence>
<protein>
    <recommendedName>
        <fullName evidence="3">Molybdate-binding protein</fullName>
    </recommendedName>
</protein>
<dbReference type="InterPro" id="IPR038148">
    <property type="entry name" value="Tn1545/Tn916_Xis"/>
</dbReference>